<reference evidence="2 3" key="1">
    <citation type="submission" date="2019-03" db="EMBL/GenBank/DDBJ databases">
        <title>First draft genome of Liparis tanakae, snailfish: a comprehensive survey of snailfish specific genes.</title>
        <authorList>
            <person name="Kim W."/>
            <person name="Song I."/>
            <person name="Jeong J.-H."/>
            <person name="Kim D."/>
            <person name="Kim S."/>
            <person name="Ryu S."/>
            <person name="Song J.Y."/>
            <person name="Lee S.K."/>
        </authorList>
    </citation>
    <scope>NUCLEOTIDE SEQUENCE [LARGE SCALE GENOMIC DNA]</scope>
    <source>
        <tissue evidence="2">Muscle</tissue>
    </source>
</reference>
<evidence type="ECO:0000313" key="3">
    <source>
        <dbReference type="Proteomes" id="UP000314294"/>
    </source>
</evidence>
<keyword evidence="3" id="KW-1185">Reference proteome</keyword>
<dbReference type="AlphaFoldDB" id="A0A4Z2GZU5"/>
<evidence type="ECO:0000313" key="2">
    <source>
        <dbReference type="EMBL" id="TNN59128.1"/>
    </source>
</evidence>
<dbReference type="EMBL" id="SRLO01000363">
    <property type="protein sequence ID" value="TNN59128.1"/>
    <property type="molecule type" value="Genomic_DNA"/>
</dbReference>
<keyword evidence="1" id="KW-0812">Transmembrane</keyword>
<organism evidence="2 3">
    <name type="scientific">Liparis tanakae</name>
    <name type="common">Tanaka's snailfish</name>
    <dbReference type="NCBI Taxonomy" id="230148"/>
    <lineage>
        <taxon>Eukaryota</taxon>
        <taxon>Metazoa</taxon>
        <taxon>Chordata</taxon>
        <taxon>Craniata</taxon>
        <taxon>Vertebrata</taxon>
        <taxon>Euteleostomi</taxon>
        <taxon>Actinopterygii</taxon>
        <taxon>Neopterygii</taxon>
        <taxon>Teleostei</taxon>
        <taxon>Neoteleostei</taxon>
        <taxon>Acanthomorphata</taxon>
        <taxon>Eupercaria</taxon>
        <taxon>Perciformes</taxon>
        <taxon>Cottioidei</taxon>
        <taxon>Cottales</taxon>
        <taxon>Liparidae</taxon>
        <taxon>Liparis</taxon>
    </lineage>
</organism>
<name>A0A4Z2GZU5_9TELE</name>
<keyword evidence="1" id="KW-1133">Transmembrane helix</keyword>
<gene>
    <name evidence="2" type="ORF">EYF80_030662</name>
</gene>
<comment type="caution">
    <text evidence="2">The sequence shown here is derived from an EMBL/GenBank/DDBJ whole genome shotgun (WGS) entry which is preliminary data.</text>
</comment>
<feature type="transmembrane region" description="Helical" evidence="1">
    <location>
        <begin position="12"/>
        <end position="28"/>
    </location>
</feature>
<sequence length="216" mass="23845">MNDVPYCELRKSLLLLLIPGAVACGLWFQRVPPDHAIDPEASVSKNCVCKMVFWGLREDGGGGTQGGGGFAVSGKLWLAERPPFSNMSRRGRGGEAEEEQQCSGLSRRSFSSAWKCSSVSSTSYWRSQSWQYPWYWTVSLKRTRSLSRALGHLFFSWRRRGMGLGSVGTRPASGAPPSLEMKHGIEENKSLLGNTLPFLIRDPVALETFPDNTNVG</sequence>
<protein>
    <submittedName>
        <fullName evidence="2">Uncharacterized protein</fullName>
    </submittedName>
</protein>
<evidence type="ECO:0000256" key="1">
    <source>
        <dbReference type="SAM" id="Phobius"/>
    </source>
</evidence>
<accession>A0A4Z2GZU5</accession>
<dbReference type="Proteomes" id="UP000314294">
    <property type="component" value="Unassembled WGS sequence"/>
</dbReference>
<keyword evidence="1" id="KW-0472">Membrane</keyword>
<proteinExistence type="predicted"/>